<gene>
    <name evidence="1" type="ORF">J2X04_000169</name>
</gene>
<dbReference type="Proteomes" id="UP001267878">
    <property type="component" value="Unassembled WGS sequence"/>
</dbReference>
<evidence type="ECO:0000313" key="2">
    <source>
        <dbReference type="Proteomes" id="UP001267878"/>
    </source>
</evidence>
<keyword evidence="2" id="KW-1185">Reference proteome</keyword>
<dbReference type="EMBL" id="JAVDVW010000001">
    <property type="protein sequence ID" value="MDR7097822.1"/>
    <property type="molecule type" value="Genomic_DNA"/>
</dbReference>
<dbReference type="RefSeq" id="WP_310051028.1">
    <property type="nucleotide sequence ID" value="NZ_JAVDVW010000001.1"/>
</dbReference>
<evidence type="ECO:0000313" key="1">
    <source>
        <dbReference type="EMBL" id="MDR7097822.1"/>
    </source>
</evidence>
<reference evidence="1 2" key="1">
    <citation type="submission" date="2023-07" db="EMBL/GenBank/DDBJ databases">
        <title>Sorghum-associated microbial communities from plants grown in Nebraska, USA.</title>
        <authorList>
            <person name="Schachtman D."/>
        </authorList>
    </citation>
    <scope>NUCLEOTIDE SEQUENCE [LARGE SCALE GENOMIC DNA]</scope>
    <source>
        <strain evidence="1 2">BE187</strain>
    </source>
</reference>
<proteinExistence type="predicted"/>
<accession>A0ABU1VK31</accession>
<name>A0ABU1VK31_9GAMM</name>
<comment type="caution">
    <text evidence="1">The sequence shown here is derived from an EMBL/GenBank/DDBJ whole genome shotgun (WGS) entry which is preliminary data.</text>
</comment>
<sequence>MPRGTTTFRITQLITHLHQIADQAEVVAQQDPEECWYCNGFSLPEHLAIHDDRSCHVCGGHGKERQPHWMKYQ</sequence>
<organism evidence="1 2">
    <name type="scientific">Agrilutibacter niabensis</name>
    <dbReference type="NCBI Taxonomy" id="380628"/>
    <lineage>
        <taxon>Bacteria</taxon>
        <taxon>Pseudomonadati</taxon>
        <taxon>Pseudomonadota</taxon>
        <taxon>Gammaproteobacteria</taxon>
        <taxon>Lysobacterales</taxon>
        <taxon>Lysobacteraceae</taxon>
        <taxon>Agrilutibacter</taxon>
    </lineage>
</organism>
<protein>
    <submittedName>
        <fullName evidence="1">Uncharacterized protein</fullName>
    </submittedName>
</protein>